<keyword evidence="1" id="KW-0472">Membrane</keyword>
<comment type="caution">
    <text evidence="2">The sequence shown here is derived from an EMBL/GenBank/DDBJ whole genome shotgun (WGS) entry which is preliminary data.</text>
</comment>
<evidence type="ECO:0000313" key="2">
    <source>
        <dbReference type="EMBL" id="KKK61193.1"/>
    </source>
</evidence>
<reference evidence="2" key="1">
    <citation type="journal article" date="2015" name="Nature">
        <title>Complex archaea that bridge the gap between prokaryotes and eukaryotes.</title>
        <authorList>
            <person name="Spang A."/>
            <person name="Saw J.H."/>
            <person name="Jorgensen S.L."/>
            <person name="Zaremba-Niedzwiedzka K."/>
            <person name="Martijn J."/>
            <person name="Lind A.E."/>
            <person name="van Eijk R."/>
            <person name="Schleper C."/>
            <person name="Guy L."/>
            <person name="Ettema T.J."/>
        </authorList>
    </citation>
    <scope>NUCLEOTIDE SEQUENCE</scope>
</reference>
<keyword evidence="1" id="KW-1133">Transmembrane helix</keyword>
<dbReference type="AlphaFoldDB" id="A0A0F8WWZ6"/>
<organism evidence="2">
    <name type="scientific">marine sediment metagenome</name>
    <dbReference type="NCBI Taxonomy" id="412755"/>
    <lineage>
        <taxon>unclassified sequences</taxon>
        <taxon>metagenomes</taxon>
        <taxon>ecological metagenomes</taxon>
    </lineage>
</organism>
<protein>
    <submittedName>
        <fullName evidence="2">Uncharacterized protein</fullName>
    </submittedName>
</protein>
<gene>
    <name evidence="2" type="ORF">LCGC14_3016790</name>
</gene>
<name>A0A0F8WWZ6_9ZZZZ</name>
<feature type="non-terminal residue" evidence="2">
    <location>
        <position position="1"/>
    </location>
</feature>
<feature type="transmembrane region" description="Helical" evidence="1">
    <location>
        <begin position="20"/>
        <end position="37"/>
    </location>
</feature>
<proteinExistence type="predicted"/>
<evidence type="ECO:0000256" key="1">
    <source>
        <dbReference type="SAM" id="Phobius"/>
    </source>
</evidence>
<keyword evidence="1" id="KW-0812">Transmembrane</keyword>
<dbReference type="EMBL" id="LAZR01062599">
    <property type="protein sequence ID" value="KKK61193.1"/>
    <property type="molecule type" value="Genomic_DNA"/>
</dbReference>
<accession>A0A0F8WWZ6</accession>
<sequence length="44" mass="5149">LVDMSPEVSESVARRPLWDRWALLWLFVACLCVEWLTRKLTGMA</sequence>